<evidence type="ECO:0000256" key="3">
    <source>
        <dbReference type="ARBA" id="ARBA00004763"/>
    </source>
</evidence>
<name>A0A1D2QNA3_9GAMM</name>
<dbReference type="InterPro" id="IPR000489">
    <property type="entry name" value="Pterin-binding_dom"/>
</dbReference>
<accession>A0A1D2QNA3</accession>
<organism evidence="11 12">
    <name type="scientific">Candidatus Endobugula sertula</name>
    <name type="common">Bugula neritina bacterial symbiont</name>
    <dbReference type="NCBI Taxonomy" id="62101"/>
    <lineage>
        <taxon>Bacteria</taxon>
        <taxon>Pseudomonadati</taxon>
        <taxon>Pseudomonadota</taxon>
        <taxon>Gammaproteobacteria</taxon>
        <taxon>Cellvibrionales</taxon>
        <taxon>Cellvibrionaceae</taxon>
        <taxon>Candidatus Endobugula</taxon>
    </lineage>
</organism>
<dbReference type="InterPro" id="IPR006390">
    <property type="entry name" value="DHP_synth_dom"/>
</dbReference>
<dbReference type="PANTHER" id="PTHR20941:SF1">
    <property type="entry name" value="FOLIC ACID SYNTHESIS PROTEIN FOL1"/>
    <property type="match status" value="1"/>
</dbReference>
<dbReference type="EC" id="2.5.1.15" evidence="4 9"/>
<comment type="catalytic activity">
    <reaction evidence="1">
        <text>(7,8-dihydropterin-6-yl)methyl diphosphate + 4-aminobenzoate = 7,8-dihydropteroate + diphosphate</text>
        <dbReference type="Rhea" id="RHEA:19949"/>
        <dbReference type="ChEBI" id="CHEBI:17836"/>
        <dbReference type="ChEBI" id="CHEBI:17839"/>
        <dbReference type="ChEBI" id="CHEBI:33019"/>
        <dbReference type="ChEBI" id="CHEBI:72950"/>
        <dbReference type="EC" id="2.5.1.15"/>
    </reaction>
</comment>
<evidence type="ECO:0000256" key="1">
    <source>
        <dbReference type="ARBA" id="ARBA00000012"/>
    </source>
</evidence>
<dbReference type="PROSITE" id="PS50972">
    <property type="entry name" value="PTERIN_BINDING"/>
    <property type="match status" value="1"/>
</dbReference>
<evidence type="ECO:0000256" key="9">
    <source>
        <dbReference type="RuleBase" id="RU361205"/>
    </source>
</evidence>
<evidence type="ECO:0000256" key="2">
    <source>
        <dbReference type="ARBA" id="ARBA00001946"/>
    </source>
</evidence>
<dbReference type="InterPro" id="IPR011005">
    <property type="entry name" value="Dihydropteroate_synth-like_sf"/>
</dbReference>
<keyword evidence="6 9" id="KW-0479">Metal-binding</keyword>
<dbReference type="Proteomes" id="UP000242502">
    <property type="component" value="Unassembled WGS sequence"/>
</dbReference>
<evidence type="ECO:0000256" key="4">
    <source>
        <dbReference type="ARBA" id="ARBA00012458"/>
    </source>
</evidence>
<sequence>MANHPALDFSLPRLMAIVNVTPDSFSDGGLLYKGNAIDVDKVAQRLQGLIAEGADIIDIGGESTRPGAAAVSLQEELDRVVPVVEWLSRETDVAISVDTSSPEVMLEAADKGAHLINDVRALSRDGALQAVASTELTVCLMHMQGMPATMQNNPHYLHVVNEVSQYLQERIAVCLEEGITANKIIVDPGFGFGKTLEHNLSLLRQLPEVCRLGFPVLAGMSRKAMIGHLLGRELHERLPASLGLGMLALERGAKILRVHDVAATRDIIDLFVAINNNSNAIICE</sequence>
<evidence type="ECO:0000256" key="5">
    <source>
        <dbReference type="ARBA" id="ARBA00022679"/>
    </source>
</evidence>
<comment type="cofactor">
    <cofactor evidence="2 9">
        <name>Mg(2+)</name>
        <dbReference type="ChEBI" id="CHEBI:18420"/>
    </cofactor>
</comment>
<dbReference type="SUPFAM" id="SSF51717">
    <property type="entry name" value="Dihydropteroate synthetase-like"/>
    <property type="match status" value="1"/>
</dbReference>
<dbReference type="STRING" id="62101.AB835_10930"/>
<keyword evidence="7 9" id="KW-0460">Magnesium</keyword>
<dbReference type="CDD" id="cd00739">
    <property type="entry name" value="DHPS"/>
    <property type="match status" value="1"/>
</dbReference>
<dbReference type="GO" id="GO:0046656">
    <property type="term" value="P:folic acid biosynthetic process"/>
    <property type="evidence" value="ECO:0007669"/>
    <property type="project" value="UniProtKB-KW"/>
</dbReference>
<dbReference type="EMBL" id="MDLC01000041">
    <property type="protein sequence ID" value="ODS23057.1"/>
    <property type="molecule type" value="Genomic_DNA"/>
</dbReference>
<evidence type="ECO:0000256" key="7">
    <source>
        <dbReference type="ARBA" id="ARBA00022842"/>
    </source>
</evidence>
<evidence type="ECO:0000256" key="6">
    <source>
        <dbReference type="ARBA" id="ARBA00022723"/>
    </source>
</evidence>
<dbReference type="UniPathway" id="UPA00077">
    <property type="reaction ID" value="UER00156"/>
</dbReference>
<dbReference type="GO" id="GO:0004156">
    <property type="term" value="F:dihydropteroate synthase activity"/>
    <property type="evidence" value="ECO:0007669"/>
    <property type="project" value="UniProtKB-EC"/>
</dbReference>
<dbReference type="GO" id="GO:0046872">
    <property type="term" value="F:metal ion binding"/>
    <property type="evidence" value="ECO:0007669"/>
    <property type="project" value="UniProtKB-KW"/>
</dbReference>
<comment type="caution">
    <text evidence="11">The sequence shown here is derived from an EMBL/GenBank/DDBJ whole genome shotgun (WGS) entry which is preliminary data.</text>
</comment>
<evidence type="ECO:0000313" key="11">
    <source>
        <dbReference type="EMBL" id="ODS23057.1"/>
    </source>
</evidence>
<dbReference type="Gene3D" id="3.20.20.20">
    <property type="entry name" value="Dihydropteroate synthase-like"/>
    <property type="match status" value="1"/>
</dbReference>
<feature type="domain" description="Pterin-binding" evidence="10">
    <location>
        <begin position="12"/>
        <end position="269"/>
    </location>
</feature>
<evidence type="ECO:0000259" key="10">
    <source>
        <dbReference type="PROSITE" id="PS50972"/>
    </source>
</evidence>
<proteinExistence type="inferred from homology"/>
<evidence type="ECO:0000313" key="12">
    <source>
        <dbReference type="Proteomes" id="UP000242502"/>
    </source>
</evidence>
<dbReference type="PROSITE" id="PS00793">
    <property type="entry name" value="DHPS_2"/>
    <property type="match status" value="1"/>
</dbReference>
<dbReference type="PROSITE" id="PS00792">
    <property type="entry name" value="DHPS_1"/>
    <property type="match status" value="1"/>
</dbReference>
<comment type="similarity">
    <text evidence="9">Belongs to the DHPS family.</text>
</comment>
<keyword evidence="8 9" id="KW-0289">Folate biosynthesis</keyword>
<dbReference type="PANTHER" id="PTHR20941">
    <property type="entry name" value="FOLATE SYNTHESIS PROTEINS"/>
    <property type="match status" value="1"/>
</dbReference>
<dbReference type="Pfam" id="PF00809">
    <property type="entry name" value="Pterin_bind"/>
    <property type="match status" value="1"/>
</dbReference>
<dbReference type="NCBIfam" id="TIGR01496">
    <property type="entry name" value="DHPS"/>
    <property type="match status" value="1"/>
</dbReference>
<comment type="pathway">
    <text evidence="3 9">Cofactor biosynthesis; tetrahydrofolate biosynthesis; 7,8-dihydrofolate from 2-amino-4-hydroxy-6-hydroxymethyl-7,8-dihydropteridine diphosphate and 4-aminobenzoate: step 1/2.</text>
</comment>
<reference evidence="11 12" key="1">
    <citation type="journal article" date="2016" name="Appl. Environ. Microbiol.">
        <title>Lack of Overt Genome Reduction in the Bryostatin-Producing Bryozoan Symbiont "Candidatus Endobugula sertula".</title>
        <authorList>
            <person name="Miller I.J."/>
            <person name="Vanee N."/>
            <person name="Fong S.S."/>
            <person name="Lim-Fong G.E."/>
            <person name="Kwan J.C."/>
        </authorList>
    </citation>
    <scope>NUCLEOTIDE SEQUENCE [LARGE SCALE GENOMIC DNA]</scope>
    <source>
        <strain evidence="11">AB1-4</strain>
    </source>
</reference>
<keyword evidence="5 9" id="KW-0808">Transferase</keyword>
<dbReference type="InterPro" id="IPR045031">
    <property type="entry name" value="DHP_synth-like"/>
</dbReference>
<gene>
    <name evidence="11" type="ORF">AB835_10930</name>
</gene>
<dbReference type="AlphaFoldDB" id="A0A1D2QNA3"/>
<comment type="function">
    <text evidence="9">Catalyzes the condensation of para-aminobenzoate (pABA) with 6-hydroxymethyl-7,8-dihydropterin diphosphate (DHPt-PP) to form 7,8-dihydropteroate (H2Pte), the immediate precursor of folate derivatives.</text>
</comment>
<dbReference type="GO" id="GO:0046654">
    <property type="term" value="P:tetrahydrofolate biosynthetic process"/>
    <property type="evidence" value="ECO:0007669"/>
    <property type="project" value="UniProtKB-UniPathway"/>
</dbReference>
<protein>
    <recommendedName>
        <fullName evidence="4 9">Dihydropteroate synthase</fullName>
        <shortName evidence="9">DHPS</shortName>
        <ecNumber evidence="4 9">2.5.1.15</ecNumber>
    </recommendedName>
    <alternativeName>
        <fullName evidence="9">Dihydropteroate pyrophosphorylase</fullName>
    </alternativeName>
</protein>
<dbReference type="GO" id="GO:0005829">
    <property type="term" value="C:cytosol"/>
    <property type="evidence" value="ECO:0007669"/>
    <property type="project" value="TreeGrafter"/>
</dbReference>
<evidence type="ECO:0000256" key="8">
    <source>
        <dbReference type="ARBA" id="ARBA00022909"/>
    </source>
</evidence>